<dbReference type="Gene3D" id="3.40.630.30">
    <property type="match status" value="1"/>
</dbReference>
<evidence type="ECO:0000259" key="1">
    <source>
        <dbReference type="Pfam" id="PF13302"/>
    </source>
</evidence>
<keyword evidence="2" id="KW-0808">Transferase</keyword>
<keyword evidence="3" id="KW-1185">Reference proteome</keyword>
<dbReference type="InterPro" id="IPR000182">
    <property type="entry name" value="GNAT_dom"/>
</dbReference>
<dbReference type="Proteomes" id="UP000268615">
    <property type="component" value="Unassembled WGS sequence"/>
</dbReference>
<proteinExistence type="predicted"/>
<dbReference type="InterPro" id="IPR016181">
    <property type="entry name" value="Acyl_CoA_acyltransferase"/>
</dbReference>
<dbReference type="AlphaFoldDB" id="A0A3N5E9K7"/>
<dbReference type="SUPFAM" id="SSF55729">
    <property type="entry name" value="Acyl-CoA N-acyltransferases (Nat)"/>
    <property type="match status" value="1"/>
</dbReference>
<dbReference type="PANTHER" id="PTHR43415">
    <property type="entry name" value="SPERMIDINE N(1)-ACETYLTRANSFERASE"/>
    <property type="match status" value="1"/>
</dbReference>
<reference evidence="2 3" key="1">
    <citation type="submission" date="2018-11" db="EMBL/GenBank/DDBJ databases">
        <title>Draft genome sequence of Buttiauxella warmboldiae CCUG 35512.</title>
        <authorList>
            <person name="Salva-Serra F."/>
            <person name="Marathe N."/>
            <person name="Moore E."/>
            <person name="Svensson L."/>
            <person name="Engstrom-Jakobsson H."/>
        </authorList>
    </citation>
    <scope>NUCLEOTIDE SEQUENCE [LARGE SCALE GENOMIC DNA]</scope>
    <source>
        <strain evidence="2 3">CCUG 35512</strain>
    </source>
</reference>
<dbReference type="Pfam" id="PF13302">
    <property type="entry name" value="Acetyltransf_3"/>
    <property type="match status" value="1"/>
</dbReference>
<feature type="domain" description="N-acetyltransferase" evidence="1">
    <location>
        <begin position="12"/>
        <end position="147"/>
    </location>
</feature>
<gene>
    <name evidence="2" type="ORF">EHN07_10080</name>
</gene>
<evidence type="ECO:0000313" key="3">
    <source>
        <dbReference type="Proteomes" id="UP000268615"/>
    </source>
</evidence>
<dbReference type="OrthoDB" id="2049878at2"/>
<evidence type="ECO:0000313" key="2">
    <source>
        <dbReference type="EMBL" id="RPH28136.1"/>
    </source>
</evidence>
<dbReference type="RefSeq" id="WP_124024019.1">
    <property type="nucleotide sequence ID" value="NZ_RPOH01000035.1"/>
</dbReference>
<name>A0A3N5E9K7_9ENTR</name>
<dbReference type="EMBL" id="RPOH01000035">
    <property type="protein sequence ID" value="RPH28136.1"/>
    <property type="molecule type" value="Genomic_DNA"/>
</dbReference>
<accession>A0A3N5E9K7</accession>
<organism evidence="2 3">
    <name type="scientific">Buttiauxella warmboldiae</name>
    <dbReference type="NCBI Taxonomy" id="82993"/>
    <lineage>
        <taxon>Bacteria</taxon>
        <taxon>Pseudomonadati</taxon>
        <taxon>Pseudomonadota</taxon>
        <taxon>Gammaproteobacteria</taxon>
        <taxon>Enterobacterales</taxon>
        <taxon>Enterobacteriaceae</taxon>
        <taxon>Buttiauxella</taxon>
    </lineage>
</organism>
<sequence>MSNFLTGKTINLKLVGESDAEFIYSLRNNNKLNQYLTPSIGTVEDQKKWIKKYKKRESDGKEYYFLIAKNERNENIGTVRLYDFRDEEKSFCWGSWILTENKTVSSALETALLVYNYAFNQLGFEKSHFDVRKENKKVVDFHLKLGSRIIQQNDSDYFFVYEKEVFFSKMNTYNKFLVK</sequence>
<protein>
    <submittedName>
        <fullName evidence="2">N-acetyltransferase</fullName>
    </submittedName>
</protein>
<comment type="caution">
    <text evidence="2">The sequence shown here is derived from an EMBL/GenBank/DDBJ whole genome shotgun (WGS) entry which is preliminary data.</text>
</comment>
<dbReference type="GO" id="GO:0016747">
    <property type="term" value="F:acyltransferase activity, transferring groups other than amino-acyl groups"/>
    <property type="evidence" value="ECO:0007669"/>
    <property type="project" value="InterPro"/>
</dbReference>
<dbReference type="PANTHER" id="PTHR43415:SF3">
    <property type="entry name" value="GNAT-FAMILY ACETYLTRANSFERASE"/>
    <property type="match status" value="1"/>
</dbReference>